<protein>
    <submittedName>
        <fullName evidence="2">Uncharacterized protein</fullName>
    </submittedName>
</protein>
<comment type="caution">
    <text evidence="2">The sequence shown here is derived from an EMBL/GenBank/DDBJ whole genome shotgun (WGS) entry which is preliminary data.</text>
</comment>
<name>A0A8S9HHK2_BRACR</name>
<proteinExistence type="predicted"/>
<feature type="compositionally biased region" description="Basic and acidic residues" evidence="1">
    <location>
        <begin position="21"/>
        <end position="30"/>
    </location>
</feature>
<evidence type="ECO:0000256" key="1">
    <source>
        <dbReference type="SAM" id="MobiDB-lite"/>
    </source>
</evidence>
<feature type="region of interest" description="Disordered" evidence="1">
    <location>
        <begin position="1"/>
        <end position="51"/>
    </location>
</feature>
<dbReference type="EMBL" id="QGKW02001940">
    <property type="protein sequence ID" value="KAF2556570.1"/>
    <property type="molecule type" value="Genomic_DNA"/>
</dbReference>
<organism evidence="2 3">
    <name type="scientific">Brassica cretica</name>
    <name type="common">Mustard</name>
    <dbReference type="NCBI Taxonomy" id="69181"/>
    <lineage>
        <taxon>Eukaryota</taxon>
        <taxon>Viridiplantae</taxon>
        <taxon>Streptophyta</taxon>
        <taxon>Embryophyta</taxon>
        <taxon>Tracheophyta</taxon>
        <taxon>Spermatophyta</taxon>
        <taxon>Magnoliopsida</taxon>
        <taxon>eudicotyledons</taxon>
        <taxon>Gunneridae</taxon>
        <taxon>Pentapetalae</taxon>
        <taxon>rosids</taxon>
        <taxon>malvids</taxon>
        <taxon>Brassicales</taxon>
        <taxon>Brassicaceae</taxon>
        <taxon>Brassiceae</taxon>
        <taxon>Brassica</taxon>
    </lineage>
</organism>
<feature type="compositionally biased region" description="Acidic residues" evidence="1">
    <location>
        <begin position="7"/>
        <end position="20"/>
    </location>
</feature>
<reference evidence="2" key="1">
    <citation type="submission" date="2019-12" db="EMBL/GenBank/DDBJ databases">
        <title>Genome sequencing and annotation of Brassica cretica.</title>
        <authorList>
            <person name="Studholme D.J."/>
            <person name="Sarris P.F."/>
        </authorList>
    </citation>
    <scope>NUCLEOTIDE SEQUENCE</scope>
    <source>
        <strain evidence="2">PFS-001/15</strain>
        <tissue evidence="2">Leaf</tissue>
    </source>
</reference>
<dbReference type="AlphaFoldDB" id="A0A8S9HHK2"/>
<evidence type="ECO:0000313" key="3">
    <source>
        <dbReference type="Proteomes" id="UP000712281"/>
    </source>
</evidence>
<sequence length="51" mass="5689">MSRDIGELSESDEEELIEPEQGDKGAAKETDLEEELEAVWSGPVTRSRLRA</sequence>
<gene>
    <name evidence="2" type="ORF">F2Q68_00016270</name>
</gene>
<accession>A0A8S9HHK2</accession>
<dbReference type="Proteomes" id="UP000712281">
    <property type="component" value="Unassembled WGS sequence"/>
</dbReference>
<evidence type="ECO:0000313" key="2">
    <source>
        <dbReference type="EMBL" id="KAF2556570.1"/>
    </source>
</evidence>